<keyword evidence="4" id="KW-1133">Transmembrane helix</keyword>
<protein>
    <submittedName>
        <fullName evidence="7">Uncharacterized protein</fullName>
    </submittedName>
</protein>
<keyword evidence="1 3" id="KW-0807">Transducer</keyword>
<dbReference type="PANTHER" id="PTHR32089">
    <property type="entry name" value="METHYL-ACCEPTING CHEMOTAXIS PROTEIN MCPB"/>
    <property type="match status" value="1"/>
</dbReference>
<evidence type="ECO:0000313" key="8">
    <source>
        <dbReference type="Proteomes" id="UP000321567"/>
    </source>
</evidence>
<proteinExistence type="inferred from homology"/>
<dbReference type="EMBL" id="BJZO01000110">
    <property type="protein sequence ID" value="GEO82776.1"/>
    <property type="molecule type" value="Genomic_DNA"/>
</dbReference>
<dbReference type="Proteomes" id="UP000321567">
    <property type="component" value="Unassembled WGS sequence"/>
</dbReference>
<comment type="similarity">
    <text evidence="2">Belongs to the methyl-accepting chemotaxis (MCP) protein family.</text>
</comment>
<evidence type="ECO:0000256" key="2">
    <source>
        <dbReference type="ARBA" id="ARBA00029447"/>
    </source>
</evidence>
<name>A0A512HBE2_9PROT</name>
<dbReference type="Pfam" id="PF00015">
    <property type="entry name" value="MCPsignal"/>
    <property type="match status" value="1"/>
</dbReference>
<evidence type="ECO:0000256" key="3">
    <source>
        <dbReference type="PROSITE-ProRule" id="PRU00284"/>
    </source>
</evidence>
<feature type="domain" description="Methyl-accepting transducer" evidence="5">
    <location>
        <begin position="169"/>
        <end position="405"/>
    </location>
</feature>
<evidence type="ECO:0000256" key="1">
    <source>
        <dbReference type="ARBA" id="ARBA00023224"/>
    </source>
</evidence>
<keyword evidence="8" id="KW-1185">Reference proteome</keyword>
<dbReference type="SMART" id="SM00283">
    <property type="entry name" value="MA"/>
    <property type="match status" value="1"/>
</dbReference>
<dbReference type="PROSITE" id="PS50111">
    <property type="entry name" value="CHEMOTAXIS_TRANSDUC_2"/>
    <property type="match status" value="1"/>
</dbReference>
<feature type="transmembrane region" description="Helical" evidence="4">
    <location>
        <begin position="41"/>
        <end position="59"/>
    </location>
</feature>
<dbReference type="SUPFAM" id="SSF58104">
    <property type="entry name" value="Methyl-accepting chemotaxis protein (MCP) signaling domain"/>
    <property type="match status" value="1"/>
</dbReference>
<organism evidence="7 8">
    <name type="scientific">Pararhodospirillum oryzae</name>
    <dbReference type="NCBI Taxonomy" id="478448"/>
    <lineage>
        <taxon>Bacteria</taxon>
        <taxon>Pseudomonadati</taxon>
        <taxon>Pseudomonadota</taxon>
        <taxon>Alphaproteobacteria</taxon>
        <taxon>Rhodospirillales</taxon>
        <taxon>Rhodospirillaceae</taxon>
        <taxon>Pararhodospirillum</taxon>
    </lineage>
</organism>
<evidence type="ECO:0000259" key="6">
    <source>
        <dbReference type="PROSITE" id="PS50885"/>
    </source>
</evidence>
<keyword evidence="4" id="KW-0812">Transmembrane</keyword>
<dbReference type="OrthoDB" id="266313at2"/>
<dbReference type="AlphaFoldDB" id="A0A512HBE2"/>
<evidence type="ECO:0000313" key="7">
    <source>
        <dbReference type="EMBL" id="GEO82776.1"/>
    </source>
</evidence>
<dbReference type="Gene3D" id="1.20.120.30">
    <property type="entry name" value="Aspartate receptor, ligand-binding domain"/>
    <property type="match status" value="1"/>
</dbReference>
<dbReference type="RefSeq" id="WP_147164803.1">
    <property type="nucleotide sequence ID" value="NZ_BJZO01000110.1"/>
</dbReference>
<keyword evidence="4" id="KW-0472">Membrane</keyword>
<dbReference type="Gene3D" id="1.10.287.950">
    <property type="entry name" value="Methyl-accepting chemotaxis protein"/>
    <property type="match status" value="1"/>
</dbReference>
<dbReference type="PANTHER" id="PTHR32089:SF112">
    <property type="entry name" value="LYSOZYME-LIKE PROTEIN-RELATED"/>
    <property type="match status" value="1"/>
</dbReference>
<dbReference type="PROSITE" id="PS50885">
    <property type="entry name" value="HAMP"/>
    <property type="match status" value="1"/>
</dbReference>
<sequence>MRALTNLSSLSKAFLVVCVLSGVSLAGLIHAVIEASIFDLVLDGLLCGLSFLALYWLIFARRSLNKAIVALDRMAQGDLGVRVLGVRGRGNIGRLLHNVNRTLDLTEDFANEADAAMAASARGVYYRKILPRGLRGQFGRHATSINKTVDVMGRQADELATFSRRMLEDAVGVSIAVHEGAIANARVGAGIKISRVQAENMAVATEEMVAGIREMAERSENVVSLSQSAHALTAESRGAVDAAIGEFGAVERTVGDAARQVRVLAEASDAIGAILASIQQIAHQTNLLALNATIEAARAGEMGKGFAVVAGEVKALSNQTAGAAADIGARIEALRTEMTAIVETITRGTEAIARGRDTMGAMGQRMGEMDTLVGDVTGRITEMSRVLIQQATATSLMSQGIETVSQQISSNADAIEHSSQALQGVGESMKALLALLSTRPIPDNILMMAKVDHVSWKRYLALVLLGQEAVPDLNDLRDETTCRLGQWIHGEGSLPYRNAPAFAALSDPHHRVHHCGIEAIKAFKAGNADQAMASFEQVKTASHEVLALLDQLRGGTGRGASR</sequence>
<feature type="domain" description="HAMP" evidence="6">
    <location>
        <begin position="62"/>
        <end position="111"/>
    </location>
</feature>
<reference evidence="7 8" key="1">
    <citation type="submission" date="2019-07" db="EMBL/GenBank/DDBJ databases">
        <title>Whole genome shotgun sequence of Rhodospirillum oryzae NBRC 107573.</title>
        <authorList>
            <person name="Hosoyama A."/>
            <person name="Uohara A."/>
            <person name="Ohji S."/>
            <person name="Ichikawa N."/>
        </authorList>
    </citation>
    <scope>NUCLEOTIDE SEQUENCE [LARGE SCALE GENOMIC DNA]</scope>
    <source>
        <strain evidence="7 8">NBRC 107573</strain>
    </source>
</reference>
<evidence type="ECO:0000259" key="5">
    <source>
        <dbReference type="PROSITE" id="PS50111"/>
    </source>
</evidence>
<accession>A0A512HBE2</accession>
<dbReference type="GO" id="GO:0016020">
    <property type="term" value="C:membrane"/>
    <property type="evidence" value="ECO:0007669"/>
    <property type="project" value="InterPro"/>
</dbReference>
<dbReference type="InterPro" id="IPR025991">
    <property type="entry name" value="Chemoreceptor_zinc-bind_dom"/>
</dbReference>
<dbReference type="InterPro" id="IPR004089">
    <property type="entry name" value="MCPsignal_dom"/>
</dbReference>
<dbReference type="InterPro" id="IPR003660">
    <property type="entry name" value="HAMP_dom"/>
</dbReference>
<gene>
    <name evidence="7" type="ORF">ROR02_29070</name>
</gene>
<comment type="caution">
    <text evidence="7">The sequence shown here is derived from an EMBL/GenBank/DDBJ whole genome shotgun (WGS) entry which is preliminary data.</text>
</comment>
<dbReference type="GO" id="GO:0007165">
    <property type="term" value="P:signal transduction"/>
    <property type="evidence" value="ECO:0007669"/>
    <property type="project" value="UniProtKB-KW"/>
</dbReference>
<evidence type="ECO:0000256" key="4">
    <source>
        <dbReference type="SAM" id="Phobius"/>
    </source>
</evidence>
<dbReference type="Pfam" id="PF13682">
    <property type="entry name" value="CZB"/>
    <property type="match status" value="1"/>
</dbReference>
<dbReference type="Gene3D" id="1.20.120.1530">
    <property type="match status" value="1"/>
</dbReference>